<dbReference type="Proteomes" id="UP000011086">
    <property type="component" value="Unassembled WGS sequence"/>
</dbReference>
<dbReference type="AlphaFoldDB" id="A0AA97P5Q3"/>
<accession>A0AA97P5Q3</accession>
<evidence type="ECO:0000313" key="2">
    <source>
        <dbReference type="EMBL" id="ELQ42480.1"/>
    </source>
</evidence>
<proteinExistence type="predicted"/>
<evidence type="ECO:0000256" key="1">
    <source>
        <dbReference type="SAM" id="MobiDB-lite"/>
    </source>
</evidence>
<feature type="region of interest" description="Disordered" evidence="1">
    <location>
        <begin position="14"/>
        <end position="33"/>
    </location>
</feature>
<name>A0AA97P5Q3_PYRO3</name>
<gene>
    <name evidence="2" type="ORF">OOU_Y34scaffold00207g45</name>
</gene>
<feature type="compositionally biased region" description="Polar residues" evidence="1">
    <location>
        <begin position="14"/>
        <end position="26"/>
    </location>
</feature>
<protein>
    <submittedName>
        <fullName evidence="2">Uncharacterized protein</fullName>
    </submittedName>
</protein>
<reference evidence="2" key="1">
    <citation type="journal article" date="2012" name="PLoS Genet.">
        <title>Comparative analysis of the genomes of two field isolates of the rice blast fungus Magnaporthe oryzae.</title>
        <authorList>
            <person name="Xue M."/>
            <person name="Yang J."/>
            <person name="Li Z."/>
            <person name="Hu S."/>
            <person name="Yao N."/>
            <person name="Dean R.A."/>
            <person name="Zhao W."/>
            <person name="Shen M."/>
            <person name="Zhang H."/>
            <person name="Li C."/>
            <person name="Liu L."/>
            <person name="Cao L."/>
            <person name="Xu X."/>
            <person name="Xing Y."/>
            <person name="Hsiang T."/>
            <person name="Zhang Z."/>
            <person name="Xu J.R."/>
            <person name="Peng Y.L."/>
        </authorList>
    </citation>
    <scope>NUCLEOTIDE SEQUENCE</scope>
    <source>
        <strain evidence="2">Y34</strain>
    </source>
</reference>
<organism evidence="2">
    <name type="scientific">Pyricularia oryzae (strain Y34)</name>
    <name type="common">Rice blast fungus</name>
    <name type="synonym">Magnaporthe oryzae</name>
    <dbReference type="NCBI Taxonomy" id="1143189"/>
    <lineage>
        <taxon>Eukaryota</taxon>
        <taxon>Fungi</taxon>
        <taxon>Dikarya</taxon>
        <taxon>Ascomycota</taxon>
        <taxon>Pezizomycotina</taxon>
        <taxon>Sordariomycetes</taxon>
        <taxon>Sordariomycetidae</taxon>
        <taxon>Magnaporthales</taxon>
        <taxon>Pyriculariaceae</taxon>
        <taxon>Pyricularia</taxon>
    </lineage>
</organism>
<dbReference type="EMBL" id="JH793368">
    <property type="protein sequence ID" value="ELQ42480.1"/>
    <property type="molecule type" value="Genomic_DNA"/>
</dbReference>
<sequence length="33" mass="3596">MDFRPLFVTVVSSSTQPFAHNPNSSNDDSRAGN</sequence>